<evidence type="ECO:0000259" key="1">
    <source>
        <dbReference type="PROSITE" id="PS50994"/>
    </source>
</evidence>
<protein>
    <recommendedName>
        <fullName evidence="1">Integrase catalytic domain-containing protein</fullName>
    </recommendedName>
</protein>
<dbReference type="Gene3D" id="3.30.420.10">
    <property type="entry name" value="Ribonuclease H-like superfamily/Ribonuclease H"/>
    <property type="match status" value="1"/>
</dbReference>
<reference evidence="2" key="2">
    <citation type="journal article" date="2006" name="PLoS Pathog.">
        <title>New perspectives on host-parasite interplay by comparative transcriptomic and proteomic analyses of Schistosoma japonicum.</title>
        <authorList>
            <person name="Liu F."/>
            <person name="Lu J."/>
            <person name="Hu W."/>
            <person name="Wang S.Y."/>
            <person name="Cui S.J."/>
            <person name="Chi M."/>
            <person name="Yan Q."/>
            <person name="Wang X.R."/>
            <person name="Song H.D."/>
            <person name="Xu X.N."/>
            <person name="Wang J.J."/>
            <person name="Zhang X.L."/>
            <person name="Zhang X."/>
            <person name="Wang Z.Q."/>
            <person name="Xue C.L."/>
            <person name="Brindley P.J."/>
            <person name="McManus D.P."/>
            <person name="Yang P.Y."/>
            <person name="Feng Z."/>
            <person name="Chen Z."/>
            <person name="Han Z.G."/>
        </authorList>
    </citation>
    <scope>NUCLEOTIDE SEQUENCE</scope>
</reference>
<dbReference type="GO" id="GO:0003676">
    <property type="term" value="F:nucleic acid binding"/>
    <property type="evidence" value="ECO:0007669"/>
    <property type="project" value="InterPro"/>
</dbReference>
<dbReference type="InterPro" id="IPR012337">
    <property type="entry name" value="RNaseH-like_sf"/>
</dbReference>
<reference evidence="2" key="1">
    <citation type="submission" date="2004-11" db="EMBL/GenBank/DDBJ databases">
        <title>The full-length cDNA sequences of Schistosoma japonicum genes.</title>
        <authorList>
            <person name="Han Z."/>
        </authorList>
    </citation>
    <scope>NUCLEOTIDE SEQUENCE</scope>
</reference>
<dbReference type="AlphaFoldDB" id="Q5DGN3"/>
<dbReference type="SUPFAM" id="SSF53098">
    <property type="entry name" value="Ribonuclease H-like"/>
    <property type="match status" value="1"/>
</dbReference>
<dbReference type="PANTHER" id="PTHR38681">
    <property type="entry name" value="RETROVIRUS-RELATED POL POLYPROTEIN FROM TRANSPOSON 412-LIKE PROTEIN-RELATED"/>
    <property type="match status" value="1"/>
</dbReference>
<name>Q5DGN3_SCHJA</name>
<dbReference type="InterPro" id="IPR001584">
    <property type="entry name" value="Integrase_cat-core"/>
</dbReference>
<dbReference type="PROSITE" id="PS50994">
    <property type="entry name" value="INTEGRASE"/>
    <property type="match status" value="1"/>
</dbReference>
<sequence>MQNWVTVFGTPITITTDRGAQFESELFNSLAKLLGSNRTRCTAYYPQANGMVERFRRQLNAALISHSDPSQLTKFLILVMLGIQTTVKTDSLCSTELVFGITLRPPGEFINPHTDIKTRFRNLCRPTTGPNV</sequence>
<dbReference type="GO" id="GO:0015074">
    <property type="term" value="P:DNA integration"/>
    <property type="evidence" value="ECO:0007669"/>
    <property type="project" value="InterPro"/>
</dbReference>
<feature type="domain" description="Integrase catalytic" evidence="1">
    <location>
        <begin position="1"/>
        <end position="114"/>
    </location>
</feature>
<proteinExistence type="evidence at transcript level"/>
<dbReference type="PANTHER" id="PTHR38681:SF1">
    <property type="entry name" value="RETROVIRUS-RELATED POL POLYPROTEIN FROM TRANSPOSON 412-LIKE PROTEIN"/>
    <property type="match status" value="1"/>
</dbReference>
<dbReference type="EMBL" id="AY813291">
    <property type="protein sequence ID" value="AAW25023.1"/>
    <property type="molecule type" value="mRNA"/>
</dbReference>
<evidence type="ECO:0000313" key="2">
    <source>
        <dbReference type="EMBL" id="AAW25023.1"/>
    </source>
</evidence>
<organism evidence="2">
    <name type="scientific">Schistosoma japonicum</name>
    <name type="common">Blood fluke</name>
    <dbReference type="NCBI Taxonomy" id="6182"/>
    <lineage>
        <taxon>Eukaryota</taxon>
        <taxon>Metazoa</taxon>
        <taxon>Spiralia</taxon>
        <taxon>Lophotrochozoa</taxon>
        <taxon>Platyhelminthes</taxon>
        <taxon>Trematoda</taxon>
        <taxon>Digenea</taxon>
        <taxon>Strigeidida</taxon>
        <taxon>Schistosomatoidea</taxon>
        <taxon>Schistosomatidae</taxon>
        <taxon>Schistosoma</taxon>
    </lineage>
</organism>
<dbReference type="InterPro" id="IPR036397">
    <property type="entry name" value="RNaseH_sf"/>
</dbReference>
<accession>Q5DGN3</accession>